<protein>
    <submittedName>
        <fullName evidence="2">Uncharacterized protein</fullName>
    </submittedName>
</protein>
<feature type="transmembrane region" description="Helical" evidence="1">
    <location>
        <begin position="6"/>
        <end position="25"/>
    </location>
</feature>
<gene>
    <name evidence="2" type="ORF">HSBAA_55210</name>
</gene>
<accession>A0A455UDR7</accession>
<evidence type="ECO:0000313" key="2">
    <source>
        <dbReference type="EMBL" id="BBI64215.1"/>
    </source>
</evidence>
<dbReference type="Proteomes" id="UP000320231">
    <property type="component" value="Chromosome"/>
</dbReference>
<evidence type="ECO:0000313" key="3">
    <source>
        <dbReference type="Proteomes" id="UP000320231"/>
    </source>
</evidence>
<evidence type="ECO:0000256" key="1">
    <source>
        <dbReference type="SAM" id="Phobius"/>
    </source>
</evidence>
<keyword evidence="1" id="KW-1133">Transmembrane helix</keyword>
<dbReference type="KEGG" id="hsr:HSBAA_55210"/>
<keyword evidence="1" id="KW-0472">Membrane</keyword>
<dbReference type="EMBL" id="AP019514">
    <property type="protein sequence ID" value="BBI64215.1"/>
    <property type="molecule type" value="Genomic_DNA"/>
</dbReference>
<sequence>MNLLIIRLIIFAVIFYAGLKLYGIYRQRKLEHEAQHKQVNRHEGGQNGALSLV</sequence>
<dbReference type="AlphaFoldDB" id="A0A455UDR7"/>
<keyword evidence="1" id="KW-0812">Transmembrane</keyword>
<proteinExistence type="predicted"/>
<organism evidence="2 3">
    <name type="scientific">Vreelandella sulfidaeris</name>
    <dbReference type="NCBI Taxonomy" id="115553"/>
    <lineage>
        <taxon>Bacteria</taxon>
        <taxon>Pseudomonadati</taxon>
        <taxon>Pseudomonadota</taxon>
        <taxon>Gammaproteobacteria</taxon>
        <taxon>Oceanospirillales</taxon>
        <taxon>Halomonadaceae</taxon>
        <taxon>Vreelandella</taxon>
    </lineage>
</organism>
<reference evidence="2 3" key="1">
    <citation type="journal article" date="2019" name="Microbiol. Resour. Announc.">
        <title>Complete Genome Sequence of Halomonas sulfidaeris Strain Esulfide1 Isolated from a Metal Sulfide Rock at a Depth of 2,200 Meters, Obtained Using Nanopore Sequencing.</title>
        <authorList>
            <person name="Saito M."/>
            <person name="Nishigata A."/>
            <person name="Galipon J."/>
            <person name="Arakawa K."/>
        </authorList>
    </citation>
    <scope>NUCLEOTIDE SEQUENCE [LARGE SCALE GENOMIC DNA]</scope>
    <source>
        <strain evidence="2 3">ATCC BAA-803</strain>
    </source>
</reference>
<name>A0A455UDR7_9GAMM</name>